<keyword evidence="2" id="KW-1185">Reference proteome</keyword>
<evidence type="ECO:0000313" key="2">
    <source>
        <dbReference type="Proteomes" id="UP000245634"/>
    </source>
</evidence>
<sequence>MLTAAEMRRYTSILKLSRQLAEIKPKDAAKLTDASIASVIEAAVPILQGNQSIEVKSTDAMIKTSMIDFLMDNGTINIEFMNGTSYRIVPLERPFGSRQVLIGSDNVKFETARAAIDHVLNLHCQNEMDGWKEVDPE</sequence>
<accession>A0A316D7G9</accession>
<proteinExistence type="predicted"/>
<dbReference type="AlphaFoldDB" id="A0A316D7G9"/>
<dbReference type="Proteomes" id="UP000245634">
    <property type="component" value="Unassembled WGS sequence"/>
</dbReference>
<evidence type="ECO:0000313" key="1">
    <source>
        <dbReference type="EMBL" id="PWK05329.1"/>
    </source>
</evidence>
<organism evidence="1 2">
    <name type="scientific">Tumebacillus permanentifrigoris</name>
    <dbReference type="NCBI Taxonomy" id="378543"/>
    <lineage>
        <taxon>Bacteria</taxon>
        <taxon>Bacillati</taxon>
        <taxon>Bacillota</taxon>
        <taxon>Bacilli</taxon>
        <taxon>Bacillales</taxon>
        <taxon>Alicyclobacillaceae</taxon>
        <taxon>Tumebacillus</taxon>
    </lineage>
</organism>
<reference evidence="1 2" key="1">
    <citation type="submission" date="2018-05" db="EMBL/GenBank/DDBJ databases">
        <title>Genomic Encyclopedia of Type Strains, Phase IV (KMG-IV): sequencing the most valuable type-strain genomes for metagenomic binning, comparative biology and taxonomic classification.</title>
        <authorList>
            <person name="Goeker M."/>
        </authorList>
    </citation>
    <scope>NUCLEOTIDE SEQUENCE [LARGE SCALE GENOMIC DNA]</scope>
    <source>
        <strain evidence="1 2">DSM 18773</strain>
    </source>
</reference>
<dbReference type="EMBL" id="QGGL01000024">
    <property type="protein sequence ID" value="PWK05329.1"/>
    <property type="molecule type" value="Genomic_DNA"/>
</dbReference>
<comment type="caution">
    <text evidence="1">The sequence shown here is derived from an EMBL/GenBank/DDBJ whole genome shotgun (WGS) entry which is preliminary data.</text>
</comment>
<protein>
    <submittedName>
        <fullName evidence="1">Uncharacterized protein</fullName>
    </submittedName>
</protein>
<dbReference type="RefSeq" id="WP_109691195.1">
    <property type="nucleotide sequence ID" value="NZ_QGGL01000024.1"/>
</dbReference>
<gene>
    <name evidence="1" type="ORF">C7459_12481</name>
</gene>
<name>A0A316D7G9_9BACL</name>